<sequence>MKSQNTDKVRISSKVLNSNMKRPRKKPLKPQRGCVPSLYGYASYRKVWCHLRKREQLCDGIIRTVDGEVIGVHRALLSAISPYFKAVFTNILQGGRPERTEVTVDISKNILETILDYAYTGHCRVSSANVEDLLSAADRYEVLGVVERCCYFLRCAMNSKNCLGISKFARLFCCTDLKNDAEKYILEKFHDVRQESLEFYELTAYELRNILENDNLNVRSEEAVFEAVAAWVSWNAPERKVFLPQLISCPRYGLMNEHYFWKVVQQYPRVTESSVS</sequence>
<dbReference type="SUPFAM" id="SSF54695">
    <property type="entry name" value="POZ domain"/>
    <property type="match status" value="1"/>
</dbReference>
<dbReference type="PANTHER" id="PTHR24412:SF172">
    <property type="entry name" value="KELCH-LIKE PROTEIN 10"/>
    <property type="match status" value="1"/>
</dbReference>
<comment type="caution">
    <text evidence="6">The sequence shown here is derived from an EMBL/GenBank/DDBJ whole genome shotgun (WGS) entry which is preliminary data.</text>
</comment>
<dbReference type="Proteomes" id="UP001378592">
    <property type="component" value="Unassembled WGS sequence"/>
</dbReference>
<organism evidence="6 7">
    <name type="scientific">Gryllus longicercus</name>
    <dbReference type="NCBI Taxonomy" id="2509291"/>
    <lineage>
        <taxon>Eukaryota</taxon>
        <taxon>Metazoa</taxon>
        <taxon>Ecdysozoa</taxon>
        <taxon>Arthropoda</taxon>
        <taxon>Hexapoda</taxon>
        <taxon>Insecta</taxon>
        <taxon>Pterygota</taxon>
        <taxon>Neoptera</taxon>
        <taxon>Polyneoptera</taxon>
        <taxon>Orthoptera</taxon>
        <taxon>Ensifera</taxon>
        <taxon>Gryllidea</taxon>
        <taxon>Grylloidea</taxon>
        <taxon>Gryllidae</taxon>
        <taxon>Gryllinae</taxon>
        <taxon>Gryllus</taxon>
    </lineage>
</organism>
<dbReference type="Pfam" id="PF07707">
    <property type="entry name" value="BACK"/>
    <property type="match status" value="1"/>
</dbReference>
<feature type="domain" description="BTB" evidence="5">
    <location>
        <begin position="58"/>
        <end position="127"/>
    </location>
</feature>
<dbReference type="PROSITE" id="PS50097">
    <property type="entry name" value="BTB"/>
    <property type="match status" value="1"/>
</dbReference>
<evidence type="ECO:0000256" key="3">
    <source>
        <dbReference type="ARBA" id="ARBA00023203"/>
    </source>
</evidence>
<evidence type="ECO:0000313" key="7">
    <source>
        <dbReference type="Proteomes" id="UP001378592"/>
    </source>
</evidence>
<keyword evidence="2" id="KW-0677">Repeat</keyword>
<feature type="compositionally biased region" description="Basic and acidic residues" evidence="4">
    <location>
        <begin position="1"/>
        <end position="10"/>
    </location>
</feature>
<dbReference type="InterPro" id="IPR000210">
    <property type="entry name" value="BTB/POZ_dom"/>
</dbReference>
<keyword evidence="3" id="KW-0009">Actin-binding</keyword>
<name>A0AAN9VJC2_9ORTH</name>
<accession>A0AAN9VJC2</accession>
<dbReference type="SMART" id="SM00875">
    <property type="entry name" value="BACK"/>
    <property type="match status" value="1"/>
</dbReference>
<evidence type="ECO:0000313" key="6">
    <source>
        <dbReference type="EMBL" id="KAK7863876.1"/>
    </source>
</evidence>
<dbReference type="InterPro" id="IPR011705">
    <property type="entry name" value="BACK"/>
</dbReference>
<keyword evidence="1" id="KW-0880">Kelch repeat</keyword>
<keyword evidence="7" id="KW-1185">Reference proteome</keyword>
<evidence type="ECO:0000256" key="1">
    <source>
        <dbReference type="ARBA" id="ARBA00022441"/>
    </source>
</evidence>
<dbReference type="PANTHER" id="PTHR24412">
    <property type="entry name" value="KELCH PROTEIN"/>
    <property type="match status" value="1"/>
</dbReference>
<dbReference type="Gene3D" id="3.30.710.10">
    <property type="entry name" value="Potassium Channel Kv1.1, Chain A"/>
    <property type="match status" value="1"/>
</dbReference>
<feature type="region of interest" description="Disordered" evidence="4">
    <location>
        <begin position="1"/>
        <end position="30"/>
    </location>
</feature>
<dbReference type="SMART" id="SM00225">
    <property type="entry name" value="BTB"/>
    <property type="match status" value="1"/>
</dbReference>
<evidence type="ECO:0000256" key="2">
    <source>
        <dbReference type="ARBA" id="ARBA00022737"/>
    </source>
</evidence>
<dbReference type="InterPro" id="IPR011333">
    <property type="entry name" value="SKP1/BTB/POZ_sf"/>
</dbReference>
<dbReference type="Gene3D" id="1.25.40.420">
    <property type="match status" value="1"/>
</dbReference>
<proteinExistence type="predicted"/>
<dbReference type="Pfam" id="PF00651">
    <property type="entry name" value="BTB"/>
    <property type="match status" value="1"/>
</dbReference>
<reference evidence="6 7" key="1">
    <citation type="submission" date="2024-03" db="EMBL/GenBank/DDBJ databases">
        <title>The genome assembly and annotation of the cricket Gryllus longicercus Weissman &amp; Gray.</title>
        <authorList>
            <person name="Szrajer S."/>
            <person name="Gray D."/>
            <person name="Ylla G."/>
        </authorList>
    </citation>
    <scope>NUCLEOTIDE SEQUENCE [LARGE SCALE GENOMIC DNA]</scope>
    <source>
        <strain evidence="6">DAG 2021-001</strain>
        <tissue evidence="6">Whole body minus gut</tissue>
    </source>
</reference>
<evidence type="ECO:0000256" key="4">
    <source>
        <dbReference type="SAM" id="MobiDB-lite"/>
    </source>
</evidence>
<protein>
    <recommendedName>
        <fullName evidence="5">BTB domain-containing protein</fullName>
    </recommendedName>
</protein>
<dbReference type="EMBL" id="JAZDUA010000217">
    <property type="protein sequence ID" value="KAK7863876.1"/>
    <property type="molecule type" value="Genomic_DNA"/>
</dbReference>
<evidence type="ECO:0000259" key="5">
    <source>
        <dbReference type="PROSITE" id="PS50097"/>
    </source>
</evidence>
<dbReference type="FunFam" id="1.25.40.420:FF:000001">
    <property type="entry name" value="Kelch-like family member 12"/>
    <property type="match status" value="1"/>
</dbReference>
<dbReference type="AlphaFoldDB" id="A0AAN9VJC2"/>
<gene>
    <name evidence="6" type="ORF">R5R35_007210</name>
</gene>